<organism evidence="2 3">
    <name type="scientific">Ancylostoma caninum</name>
    <name type="common">Dog hookworm</name>
    <dbReference type="NCBI Taxonomy" id="29170"/>
    <lineage>
        <taxon>Eukaryota</taxon>
        <taxon>Metazoa</taxon>
        <taxon>Ecdysozoa</taxon>
        <taxon>Nematoda</taxon>
        <taxon>Chromadorea</taxon>
        <taxon>Rhabditida</taxon>
        <taxon>Rhabditina</taxon>
        <taxon>Rhabditomorpha</taxon>
        <taxon>Strongyloidea</taxon>
        <taxon>Ancylostomatidae</taxon>
        <taxon>Ancylostomatinae</taxon>
        <taxon>Ancylostoma</taxon>
    </lineage>
</organism>
<dbReference type="Pfam" id="PF00059">
    <property type="entry name" value="Lectin_C"/>
    <property type="match status" value="1"/>
</dbReference>
<dbReference type="EMBL" id="JOJR01000005">
    <property type="protein sequence ID" value="RCN52812.1"/>
    <property type="molecule type" value="Genomic_DNA"/>
</dbReference>
<dbReference type="InterPro" id="IPR016187">
    <property type="entry name" value="CTDL_fold"/>
</dbReference>
<sequence length="147" mass="16982">MTYGFFWIGLHERGGKWVWDDGSHLGYTNWAEGNNKARQCAVMKVADGTWVTADCLKGYQAMCSGPAMKDVTTITPKVEMRAVLIRYETKLSEAARSLFFYKEECFIWTIREGEKERKGCGEIFVDFRYEGRSDERFQHSSPPSQLR</sequence>
<evidence type="ECO:0000313" key="3">
    <source>
        <dbReference type="Proteomes" id="UP000252519"/>
    </source>
</evidence>
<dbReference type="CDD" id="cd00037">
    <property type="entry name" value="CLECT"/>
    <property type="match status" value="1"/>
</dbReference>
<dbReference type="Proteomes" id="UP000252519">
    <property type="component" value="Unassembled WGS sequence"/>
</dbReference>
<accession>A0A368H8A1</accession>
<keyword evidence="3" id="KW-1185">Reference proteome</keyword>
<feature type="domain" description="C-type lectin" evidence="1">
    <location>
        <begin position="1"/>
        <end position="64"/>
    </location>
</feature>
<proteinExistence type="predicted"/>
<evidence type="ECO:0000313" key="2">
    <source>
        <dbReference type="EMBL" id="RCN52812.1"/>
    </source>
</evidence>
<evidence type="ECO:0000259" key="1">
    <source>
        <dbReference type="PROSITE" id="PS50041"/>
    </source>
</evidence>
<protein>
    <recommendedName>
        <fullName evidence="1">C-type lectin domain-containing protein</fullName>
    </recommendedName>
</protein>
<dbReference type="InterPro" id="IPR016186">
    <property type="entry name" value="C-type_lectin-like/link_sf"/>
</dbReference>
<comment type="caution">
    <text evidence="2">The sequence shown here is derived from an EMBL/GenBank/DDBJ whole genome shotgun (WGS) entry which is preliminary data.</text>
</comment>
<dbReference type="AlphaFoldDB" id="A0A368H8A1"/>
<dbReference type="STRING" id="29170.A0A368H8A1"/>
<dbReference type="OrthoDB" id="5872782at2759"/>
<dbReference type="SUPFAM" id="SSF56436">
    <property type="entry name" value="C-type lectin-like"/>
    <property type="match status" value="1"/>
</dbReference>
<name>A0A368H8A1_ANCCA</name>
<gene>
    <name evidence="2" type="ORF">ANCCAN_01189</name>
</gene>
<dbReference type="PANTHER" id="PTHR22803">
    <property type="entry name" value="MANNOSE, PHOSPHOLIPASE, LECTIN RECEPTOR RELATED"/>
    <property type="match status" value="1"/>
</dbReference>
<dbReference type="InterPro" id="IPR050111">
    <property type="entry name" value="C-type_lectin/snaclec_domain"/>
</dbReference>
<dbReference type="Gene3D" id="3.10.100.10">
    <property type="entry name" value="Mannose-Binding Protein A, subunit A"/>
    <property type="match status" value="1"/>
</dbReference>
<dbReference type="PROSITE" id="PS50041">
    <property type="entry name" value="C_TYPE_LECTIN_2"/>
    <property type="match status" value="1"/>
</dbReference>
<reference evidence="2 3" key="1">
    <citation type="submission" date="2014-10" db="EMBL/GenBank/DDBJ databases">
        <title>Draft genome of the hookworm Ancylostoma caninum.</title>
        <authorList>
            <person name="Mitreva M."/>
        </authorList>
    </citation>
    <scope>NUCLEOTIDE SEQUENCE [LARGE SCALE GENOMIC DNA]</scope>
    <source>
        <strain evidence="2 3">Baltimore</strain>
    </source>
</reference>
<dbReference type="InterPro" id="IPR001304">
    <property type="entry name" value="C-type_lectin-like"/>
</dbReference>